<dbReference type="EMBL" id="JAGGLR010000023">
    <property type="protein sequence ID" value="MBP2066146.1"/>
    <property type="molecule type" value="Genomic_DNA"/>
</dbReference>
<sequence>MDDLRSELNLMYNSYCAFYALAFGCTSIHRGYYTDLAEGVAFRDATDRLTRYIVDQADLRADDHLLDVGCGAGNSDFLIAREKCCRVTGVDLGKGQILSARMAVEAAALSHRLQFMVADAEHLPFPDDSFDAVLLFESMCHMKDKRGALSEAKRCLRAGGSLIIAETVELAVPENQAWRARFEEVLPLTCFPAAGQLAGLCSDVGLDVKGAIDLTRETSLTYARGLAEALTRRAEVEQFLGEEACNEIYDELPELVEVLNAEYLGYEVVIGAKPAIQRAGAAPKTIL</sequence>
<reference evidence="3 4" key="1">
    <citation type="submission" date="2021-03" db="EMBL/GenBank/DDBJ databases">
        <title>Genomic Encyclopedia of Type Strains, Phase IV (KMG-IV): sequencing the most valuable type-strain genomes for metagenomic binning, comparative biology and taxonomic classification.</title>
        <authorList>
            <person name="Goeker M."/>
        </authorList>
    </citation>
    <scope>NUCLEOTIDE SEQUENCE [LARGE SCALE GENOMIC DNA]</scope>
    <source>
        <strain evidence="3 4">DSM 41954</strain>
    </source>
</reference>
<keyword evidence="3" id="KW-0830">Ubiquinone</keyword>
<dbReference type="InterPro" id="IPR013216">
    <property type="entry name" value="Methyltransf_11"/>
</dbReference>
<protein>
    <submittedName>
        <fullName evidence="3">Ubiquinone/menaquinone biosynthesis C-methylase UbiE</fullName>
    </submittedName>
</protein>
<dbReference type="RefSeq" id="WP_078957014.1">
    <property type="nucleotide sequence ID" value="NZ_BAABDR010000086.1"/>
</dbReference>
<dbReference type="Pfam" id="PF08241">
    <property type="entry name" value="Methyltransf_11"/>
    <property type="match status" value="1"/>
</dbReference>
<keyword evidence="1" id="KW-0808">Transferase</keyword>
<evidence type="ECO:0000259" key="2">
    <source>
        <dbReference type="Pfam" id="PF08241"/>
    </source>
</evidence>
<evidence type="ECO:0000256" key="1">
    <source>
        <dbReference type="ARBA" id="ARBA00022679"/>
    </source>
</evidence>
<dbReference type="PANTHER" id="PTHR44068">
    <property type="entry name" value="ZGC:194242"/>
    <property type="match status" value="1"/>
</dbReference>
<proteinExistence type="predicted"/>
<feature type="domain" description="Methyltransferase type 11" evidence="2">
    <location>
        <begin position="66"/>
        <end position="164"/>
    </location>
</feature>
<keyword evidence="4" id="KW-1185">Reference proteome</keyword>
<dbReference type="PROSITE" id="PS51257">
    <property type="entry name" value="PROKAR_LIPOPROTEIN"/>
    <property type="match status" value="1"/>
</dbReference>
<comment type="caution">
    <text evidence="3">The sequence shown here is derived from an EMBL/GenBank/DDBJ whole genome shotgun (WGS) entry which is preliminary data.</text>
</comment>
<organism evidence="3 4">
    <name type="scientific">Streptomyces iranensis</name>
    <dbReference type="NCBI Taxonomy" id="576784"/>
    <lineage>
        <taxon>Bacteria</taxon>
        <taxon>Bacillati</taxon>
        <taxon>Actinomycetota</taxon>
        <taxon>Actinomycetes</taxon>
        <taxon>Kitasatosporales</taxon>
        <taxon>Streptomycetaceae</taxon>
        <taxon>Streptomyces</taxon>
        <taxon>Streptomyces violaceusniger group</taxon>
    </lineage>
</organism>
<dbReference type="PANTHER" id="PTHR44068:SF11">
    <property type="entry name" value="GERANYL DIPHOSPHATE 2-C-METHYLTRANSFERASE"/>
    <property type="match status" value="1"/>
</dbReference>
<evidence type="ECO:0000313" key="3">
    <source>
        <dbReference type="EMBL" id="MBP2066146.1"/>
    </source>
</evidence>
<dbReference type="InterPro" id="IPR050447">
    <property type="entry name" value="Erg6_SMT_methyltransf"/>
</dbReference>
<dbReference type="Gene3D" id="3.40.50.150">
    <property type="entry name" value="Vaccinia Virus protein VP39"/>
    <property type="match status" value="1"/>
</dbReference>
<evidence type="ECO:0000313" key="4">
    <source>
        <dbReference type="Proteomes" id="UP000756710"/>
    </source>
</evidence>
<dbReference type="Proteomes" id="UP000756710">
    <property type="component" value="Unassembled WGS sequence"/>
</dbReference>
<dbReference type="CDD" id="cd02440">
    <property type="entry name" value="AdoMet_MTases"/>
    <property type="match status" value="1"/>
</dbReference>
<dbReference type="InterPro" id="IPR029063">
    <property type="entry name" value="SAM-dependent_MTases_sf"/>
</dbReference>
<dbReference type="SUPFAM" id="SSF53335">
    <property type="entry name" value="S-adenosyl-L-methionine-dependent methyltransferases"/>
    <property type="match status" value="1"/>
</dbReference>
<name>A0ABS4N298_9ACTN</name>
<accession>A0ABS4N298</accession>
<dbReference type="GeneID" id="32473475"/>
<gene>
    <name evidence="3" type="ORF">J2Z30_007194</name>
</gene>